<dbReference type="AlphaFoldDB" id="A0A3M7AQ56"/>
<evidence type="ECO:0000313" key="4">
    <source>
        <dbReference type="EMBL" id="RMY29613.1"/>
    </source>
</evidence>
<dbReference type="Proteomes" id="UP000271337">
    <property type="component" value="Unassembled WGS sequence"/>
</dbReference>
<evidence type="ECO:0008006" key="7">
    <source>
        <dbReference type="Google" id="ProtNLM"/>
    </source>
</evidence>
<evidence type="ECO:0000313" key="6">
    <source>
        <dbReference type="Proteomes" id="UP000276864"/>
    </source>
</evidence>
<evidence type="ECO:0000313" key="5">
    <source>
        <dbReference type="Proteomes" id="UP000271337"/>
    </source>
</evidence>
<proteinExistence type="inferred from homology"/>
<dbReference type="PANTHER" id="PTHR31834:SF8">
    <property type="entry name" value="TRANSFERASE, PUTATIVE (AFU_ORTHOLOGUE AFUA_6G14040)-RELATED"/>
    <property type="match status" value="1"/>
</dbReference>
<gene>
    <name evidence="4" type="ORF">D0866_08573</name>
    <name evidence="3" type="ORF">D0867_06798</name>
</gene>
<dbReference type="VEuPathDB" id="FungiDB:BTJ68_14217"/>
<dbReference type="Pfam" id="PF04488">
    <property type="entry name" value="Gly_transf_sug"/>
    <property type="match status" value="1"/>
</dbReference>
<dbReference type="GO" id="GO:0006487">
    <property type="term" value="P:protein N-linked glycosylation"/>
    <property type="evidence" value="ECO:0007669"/>
    <property type="project" value="TreeGrafter"/>
</dbReference>
<dbReference type="Proteomes" id="UP000276864">
    <property type="component" value="Unassembled WGS sequence"/>
</dbReference>
<dbReference type="OrthoDB" id="409543at2759"/>
<dbReference type="PANTHER" id="PTHR31834">
    <property type="entry name" value="INITIATION-SPECIFIC ALPHA-1,6-MANNOSYLTRANSFERASE"/>
    <property type="match status" value="1"/>
</dbReference>
<dbReference type="SUPFAM" id="SSF53448">
    <property type="entry name" value="Nucleotide-diphospho-sugar transferases"/>
    <property type="match status" value="1"/>
</dbReference>
<dbReference type="GO" id="GO:0000136">
    <property type="term" value="C:mannan polymerase complex"/>
    <property type="evidence" value="ECO:0007669"/>
    <property type="project" value="TreeGrafter"/>
</dbReference>
<feature type="chain" id="PRO_5044595782" description="Initiation-specific alpha-1,6-mannosyltransferase" evidence="2">
    <location>
        <begin position="24"/>
        <end position="302"/>
    </location>
</feature>
<dbReference type="Gene3D" id="3.90.550.20">
    <property type="match status" value="1"/>
</dbReference>
<protein>
    <recommendedName>
        <fullName evidence="7">Initiation-specific alpha-1,6-mannosyltransferase</fullName>
    </recommendedName>
</protein>
<dbReference type="EMBL" id="QWIM01000949">
    <property type="protein sequence ID" value="RMY29613.1"/>
    <property type="molecule type" value="Genomic_DNA"/>
</dbReference>
<comment type="similarity">
    <text evidence="1">Belongs to the glycosyltransferase 32 family.</text>
</comment>
<dbReference type="GO" id="GO:0000009">
    <property type="term" value="F:alpha-1,6-mannosyltransferase activity"/>
    <property type="evidence" value="ECO:0007669"/>
    <property type="project" value="InterPro"/>
</dbReference>
<keyword evidence="2" id="KW-0732">Signal</keyword>
<organism evidence="4 6">
    <name type="scientific">Hortaea werneckii</name>
    <name type="common">Black yeast</name>
    <name type="synonym">Cladosporium werneckii</name>
    <dbReference type="NCBI Taxonomy" id="91943"/>
    <lineage>
        <taxon>Eukaryota</taxon>
        <taxon>Fungi</taxon>
        <taxon>Dikarya</taxon>
        <taxon>Ascomycota</taxon>
        <taxon>Pezizomycotina</taxon>
        <taxon>Dothideomycetes</taxon>
        <taxon>Dothideomycetidae</taxon>
        <taxon>Mycosphaerellales</taxon>
        <taxon>Teratosphaeriaceae</taxon>
        <taxon>Hortaea</taxon>
    </lineage>
</organism>
<reference evidence="5 6" key="1">
    <citation type="journal article" date="2018" name="BMC Genomics">
        <title>Genomic evidence for intraspecific hybridization in a clonal and extremely halotolerant yeast.</title>
        <authorList>
            <person name="Gostincar C."/>
            <person name="Stajich J.E."/>
            <person name="Zupancic J."/>
            <person name="Zalar P."/>
            <person name="Gunde-Cimerman N."/>
        </authorList>
    </citation>
    <scope>NUCLEOTIDE SEQUENCE [LARGE SCALE GENOMIC DNA]</scope>
    <source>
        <strain evidence="4 6">EXF-6651</strain>
        <strain evidence="3 5">EXF-6669</strain>
    </source>
</reference>
<feature type="signal peptide" evidence="2">
    <location>
        <begin position="1"/>
        <end position="23"/>
    </location>
</feature>
<evidence type="ECO:0000313" key="3">
    <source>
        <dbReference type="EMBL" id="RMY15523.1"/>
    </source>
</evidence>
<comment type="caution">
    <text evidence="4">The sequence shown here is derived from an EMBL/GenBank/DDBJ whole genome shotgun (WGS) entry which is preliminary data.</text>
</comment>
<accession>A0A3M7AQ56</accession>
<dbReference type="InterPro" id="IPR029044">
    <property type="entry name" value="Nucleotide-diphossugar_trans"/>
</dbReference>
<evidence type="ECO:0000256" key="2">
    <source>
        <dbReference type="SAM" id="SignalP"/>
    </source>
</evidence>
<dbReference type="EMBL" id="QWIL01000678">
    <property type="protein sequence ID" value="RMY15523.1"/>
    <property type="molecule type" value="Genomic_DNA"/>
</dbReference>
<dbReference type="InterPro" id="IPR007577">
    <property type="entry name" value="GlycoTrfase_DXD_sugar-bd_CS"/>
</dbReference>
<dbReference type="InterPro" id="IPR039367">
    <property type="entry name" value="Och1-like"/>
</dbReference>
<evidence type="ECO:0000256" key="1">
    <source>
        <dbReference type="ARBA" id="ARBA00009003"/>
    </source>
</evidence>
<name>A0A3M7AQ56_HORWE</name>
<sequence length="302" mass="34272">MHTRLVVFATFAVITLFFCYHQGFLTQSEHACKREAAPSLPHKIWQTWKTPHHGLNEELMKLSKSWIDMNPDYRYELLTDGASMTYVQERFDHRQDIVKVFERTTDRVLRADLTRYLTLLGDGGVYTDIDTDCSTPIQEWIPDELQGHVGLVLGVEYDSQGGEIRKDFTLPVQLCQWTIMAAPGHHALQTVVETVVSKLSADQVNLESIPSHDLQYVLETTGPRMFTVAVLESLTSQLGRTVTYDEISNITAPKLIGDTLILPISAFGSGQDHSGSKPWGKDEQLMSHHYFGFKGWKLEHNH</sequence>